<comment type="similarity">
    <text evidence="7">Belongs to the methyltransferase superfamily. RlmI family.</text>
</comment>
<dbReference type="GO" id="GO:0003723">
    <property type="term" value="F:RNA binding"/>
    <property type="evidence" value="ECO:0007669"/>
    <property type="project" value="InterPro"/>
</dbReference>
<dbReference type="Gene3D" id="2.30.130.10">
    <property type="entry name" value="PUA domain"/>
    <property type="match status" value="1"/>
</dbReference>
<evidence type="ECO:0000256" key="3">
    <source>
        <dbReference type="ARBA" id="ARBA00022552"/>
    </source>
</evidence>
<name>A0A5S9N5I3_9GAMM</name>
<dbReference type="SUPFAM" id="SSF88697">
    <property type="entry name" value="PUA domain-like"/>
    <property type="match status" value="1"/>
</dbReference>
<sequence length="392" mass="43917">MNSLRISARAEKRLKSGHLWIFSNEVDTQATPLKGMTDGEQVVVEAPSGRVIGYALMNPTALICGRLVGRRKSLDRKALKQRIQQALLLRETVYDAPYYRLFYADGDYLPGLIIDRYGDHCVVQINSKGLEPFQADIAEILHELVQCEGVLFRNDGNSRKVEGLEVKDNDEYGSVPDRVTLIENGVQFHAPVKSGQKTGWFYDHRDNRARIANLCEGKRVLDVFSYVGAWGIQCLAGGANELVSVDASEQALDVLEQNADLNGFGDRIQSFHGNAFDAMESFVEAKEKFDVIVLDPPAFIKRKKDMRNGQQAYRRINELGLRLLEKDGLMVSASCSMHLHHDQLQDAVQQGARHVDRALSLIYKGGHAADHPIHPAIAETEYLKAQIYLRRG</sequence>
<feature type="domain" description="RlmI-like PUA" evidence="9">
    <location>
        <begin position="4"/>
        <end position="68"/>
    </location>
</feature>
<reference evidence="10 11" key="1">
    <citation type="submission" date="2019-11" db="EMBL/GenBank/DDBJ databases">
        <authorList>
            <person name="Holert J."/>
        </authorList>
    </citation>
    <scope>NUCLEOTIDE SEQUENCE [LARGE SCALE GENOMIC DNA]</scope>
    <source>
        <strain evidence="10">BC5_2</strain>
    </source>
</reference>
<evidence type="ECO:0000256" key="7">
    <source>
        <dbReference type="ARBA" id="ARBA00038091"/>
    </source>
</evidence>
<evidence type="ECO:0000256" key="6">
    <source>
        <dbReference type="ARBA" id="ARBA00022691"/>
    </source>
</evidence>
<evidence type="ECO:0000313" key="10">
    <source>
        <dbReference type="EMBL" id="CAA0084548.1"/>
    </source>
</evidence>
<evidence type="ECO:0000259" key="8">
    <source>
        <dbReference type="Pfam" id="PF10672"/>
    </source>
</evidence>
<evidence type="ECO:0000256" key="1">
    <source>
        <dbReference type="ARBA" id="ARBA00004496"/>
    </source>
</evidence>
<dbReference type="Pfam" id="PF17785">
    <property type="entry name" value="PUA_3"/>
    <property type="match status" value="1"/>
</dbReference>
<gene>
    <name evidence="10" type="primary">rlmI</name>
    <name evidence="10" type="ORF">DPBNPPHM_00741</name>
</gene>
<dbReference type="CDD" id="cd02440">
    <property type="entry name" value="AdoMet_MTases"/>
    <property type="match status" value="1"/>
</dbReference>
<organism evidence="10 11">
    <name type="scientific">BD1-7 clade bacterium</name>
    <dbReference type="NCBI Taxonomy" id="2029982"/>
    <lineage>
        <taxon>Bacteria</taxon>
        <taxon>Pseudomonadati</taxon>
        <taxon>Pseudomonadota</taxon>
        <taxon>Gammaproteobacteria</taxon>
        <taxon>Cellvibrionales</taxon>
        <taxon>Spongiibacteraceae</taxon>
        <taxon>BD1-7 clade</taxon>
    </lineage>
</organism>
<dbReference type="PROSITE" id="PS50890">
    <property type="entry name" value="PUA"/>
    <property type="match status" value="1"/>
</dbReference>
<dbReference type="SUPFAM" id="SSF53335">
    <property type="entry name" value="S-adenosyl-L-methionine-dependent methyltransferases"/>
    <property type="match status" value="1"/>
</dbReference>
<dbReference type="CDD" id="cd11572">
    <property type="entry name" value="RlmI_M_like"/>
    <property type="match status" value="1"/>
</dbReference>
<dbReference type="EMBL" id="CACSII010000001">
    <property type="protein sequence ID" value="CAA0084548.1"/>
    <property type="molecule type" value="Genomic_DNA"/>
</dbReference>
<keyword evidence="4 10" id="KW-0489">Methyltransferase</keyword>
<keyword evidence="6" id="KW-0949">S-adenosyl-L-methionine</keyword>
<dbReference type="Gene3D" id="3.30.750.80">
    <property type="entry name" value="RNA methyltransferase domain (HRMD) like"/>
    <property type="match status" value="1"/>
</dbReference>
<dbReference type="Pfam" id="PF10672">
    <property type="entry name" value="Methyltrans_SAM"/>
    <property type="match status" value="1"/>
</dbReference>
<dbReference type="PANTHER" id="PTHR42873">
    <property type="entry name" value="RIBOSOMAL RNA LARGE SUBUNIT METHYLTRANSFERASE"/>
    <property type="match status" value="1"/>
</dbReference>
<dbReference type="EC" id="2.1.1.191" evidence="10"/>
<dbReference type="InterPro" id="IPR036974">
    <property type="entry name" value="PUA_sf"/>
</dbReference>
<dbReference type="InterPro" id="IPR019614">
    <property type="entry name" value="SAM-dep_methyl-trfase"/>
</dbReference>
<keyword evidence="5 10" id="KW-0808">Transferase</keyword>
<keyword evidence="2" id="KW-0963">Cytoplasm</keyword>
<evidence type="ECO:0000256" key="4">
    <source>
        <dbReference type="ARBA" id="ARBA00022603"/>
    </source>
</evidence>
<dbReference type="InterPro" id="IPR041532">
    <property type="entry name" value="RlmI-like_PUA"/>
</dbReference>
<dbReference type="GO" id="GO:0032259">
    <property type="term" value="P:methylation"/>
    <property type="evidence" value="ECO:0007669"/>
    <property type="project" value="UniProtKB-KW"/>
</dbReference>
<dbReference type="PANTHER" id="PTHR42873:SF1">
    <property type="entry name" value="S-ADENOSYLMETHIONINE-DEPENDENT METHYLTRANSFERASE DOMAIN-CONTAINING PROTEIN"/>
    <property type="match status" value="1"/>
</dbReference>
<dbReference type="Proteomes" id="UP000434580">
    <property type="component" value="Unassembled WGS sequence"/>
</dbReference>
<dbReference type="GO" id="GO:0005737">
    <property type="term" value="C:cytoplasm"/>
    <property type="evidence" value="ECO:0007669"/>
    <property type="project" value="UniProtKB-SubCell"/>
</dbReference>
<dbReference type="Gene3D" id="3.40.50.150">
    <property type="entry name" value="Vaccinia Virus protein VP39"/>
    <property type="match status" value="1"/>
</dbReference>
<dbReference type="InterPro" id="IPR029063">
    <property type="entry name" value="SAM-dependent_MTases_sf"/>
</dbReference>
<evidence type="ECO:0000259" key="9">
    <source>
        <dbReference type="Pfam" id="PF17785"/>
    </source>
</evidence>
<dbReference type="GO" id="GO:0008168">
    <property type="term" value="F:methyltransferase activity"/>
    <property type="evidence" value="ECO:0007669"/>
    <property type="project" value="UniProtKB-KW"/>
</dbReference>
<dbReference type="InterPro" id="IPR015947">
    <property type="entry name" value="PUA-like_sf"/>
</dbReference>
<dbReference type="OrthoDB" id="9805492at2"/>
<dbReference type="GO" id="GO:0006364">
    <property type="term" value="P:rRNA processing"/>
    <property type="evidence" value="ECO:0007669"/>
    <property type="project" value="UniProtKB-KW"/>
</dbReference>
<feature type="domain" description="S-adenosylmethionine-dependent methyltransferase" evidence="8">
    <location>
        <begin position="180"/>
        <end position="332"/>
    </location>
</feature>
<proteinExistence type="inferred from homology"/>
<evidence type="ECO:0000256" key="2">
    <source>
        <dbReference type="ARBA" id="ARBA00022490"/>
    </source>
</evidence>
<keyword evidence="3" id="KW-0698">rRNA processing</keyword>
<comment type="subcellular location">
    <subcellularLocation>
        <location evidence="1">Cytoplasm</location>
    </subcellularLocation>
</comment>
<protein>
    <submittedName>
        <fullName evidence="10">Ribosomal RNA large subunit methyltransferase I</fullName>
        <ecNumber evidence="10">2.1.1.191</ecNumber>
    </submittedName>
</protein>
<evidence type="ECO:0000313" key="11">
    <source>
        <dbReference type="Proteomes" id="UP000434580"/>
    </source>
</evidence>
<accession>A0A5S9N5I3</accession>
<evidence type="ECO:0000256" key="5">
    <source>
        <dbReference type="ARBA" id="ARBA00022679"/>
    </source>
</evidence>
<dbReference type="AlphaFoldDB" id="A0A5S9N5I3"/>